<protein>
    <recommendedName>
        <fullName evidence="3">AAA domain-containing protein</fullName>
    </recommendedName>
</protein>
<dbReference type="InterPro" id="IPR027417">
    <property type="entry name" value="P-loop_NTPase"/>
</dbReference>
<organism evidence="1 2">
    <name type="scientific">Winogradskya humida</name>
    <dbReference type="NCBI Taxonomy" id="113566"/>
    <lineage>
        <taxon>Bacteria</taxon>
        <taxon>Bacillati</taxon>
        <taxon>Actinomycetota</taxon>
        <taxon>Actinomycetes</taxon>
        <taxon>Micromonosporales</taxon>
        <taxon>Micromonosporaceae</taxon>
        <taxon>Winogradskya</taxon>
    </lineage>
</organism>
<proteinExistence type="predicted"/>
<reference evidence="1 2" key="1">
    <citation type="submission" date="2021-01" db="EMBL/GenBank/DDBJ databases">
        <title>Whole genome shotgun sequence of Actinoplanes humidus NBRC 14915.</title>
        <authorList>
            <person name="Komaki H."/>
            <person name="Tamura T."/>
        </authorList>
    </citation>
    <scope>NUCLEOTIDE SEQUENCE [LARGE SCALE GENOMIC DNA]</scope>
    <source>
        <strain evidence="1 2">NBRC 14915</strain>
    </source>
</reference>
<comment type="caution">
    <text evidence="1">The sequence shown here is derived from an EMBL/GenBank/DDBJ whole genome shotgun (WGS) entry which is preliminary data.</text>
</comment>
<evidence type="ECO:0008006" key="3">
    <source>
        <dbReference type="Google" id="ProtNLM"/>
    </source>
</evidence>
<name>A0ABQ4A7Q2_9ACTN</name>
<dbReference type="EMBL" id="BOMN01000156">
    <property type="protein sequence ID" value="GIE26881.1"/>
    <property type="molecule type" value="Genomic_DNA"/>
</dbReference>
<dbReference type="Proteomes" id="UP000603200">
    <property type="component" value="Unassembled WGS sequence"/>
</dbReference>
<dbReference type="Gene3D" id="3.40.50.300">
    <property type="entry name" value="P-loop containing nucleotide triphosphate hydrolases"/>
    <property type="match status" value="1"/>
</dbReference>
<accession>A0ABQ4A7Q2</accession>
<evidence type="ECO:0000313" key="2">
    <source>
        <dbReference type="Proteomes" id="UP000603200"/>
    </source>
</evidence>
<evidence type="ECO:0000313" key="1">
    <source>
        <dbReference type="EMBL" id="GIE26881.1"/>
    </source>
</evidence>
<keyword evidence="2" id="KW-1185">Reference proteome</keyword>
<gene>
    <name evidence="1" type="ORF">Ahu01nite_099830</name>
</gene>
<dbReference type="RefSeq" id="WP_203843767.1">
    <property type="nucleotide sequence ID" value="NZ_BAAATV010000013.1"/>
</dbReference>
<sequence>MFPGFHGVGANGIQTPTRNWLVHQTNLWNVAITRAQSQLIIVGDQSWWSGQRGLLATVAQGVNHDESDSGRPVGPADQLHAALRGSGLTVRRNVSVQGFTYDLVVSGPEREIVVLVDDPAGDPEGRAFRKILTRSDVAGEQATVLRVPVWRCLSQPDVVAAELLARFPELAS</sequence>